<proteinExistence type="predicted"/>
<organism evidence="2">
    <name type="scientific">Chromera velia CCMP2878</name>
    <dbReference type="NCBI Taxonomy" id="1169474"/>
    <lineage>
        <taxon>Eukaryota</taxon>
        <taxon>Sar</taxon>
        <taxon>Alveolata</taxon>
        <taxon>Colpodellida</taxon>
        <taxon>Chromeraceae</taxon>
        <taxon>Chromera</taxon>
    </lineage>
</organism>
<gene>
    <name evidence="2" type="ORF">Cvel_558</name>
</gene>
<sequence length="351" mass="37447">MKRTEVRGWYPELFRTDKEALEEVRAEMQVSAGVWFDPDAEGTDEEGNINTFSHTRLVDGRSAWGGLRTLREPGSAFGMGWAFPPPPSYCFPPPAPRGWYPLSTEANWMHAHPHYYAGERLASELIGGPEVHRDPMHVVSVPVPVPAPGLPVGYGHAPTGPSLVSHPHEIRQSAADFQSVDHFRDPCGQPSPPLPATSSKPPQQAVSLVPSRSHRSPPAVTRHPLSEIDSLVNAAPQPPVASGRDSRNSGAGGGAVAGEKKRRSRLEVPMPTSRLHPPPAISTRGRRTDGPQGGAYSGSLSGVPGGDSLRPWGSLLPSVDSPPAVPQRDSLFLSLDAHSAVERGTGGGKIK</sequence>
<accession>A0A0G4G4Q5</accession>
<feature type="region of interest" description="Disordered" evidence="1">
    <location>
        <begin position="181"/>
        <end position="325"/>
    </location>
</feature>
<evidence type="ECO:0000256" key="1">
    <source>
        <dbReference type="SAM" id="MobiDB-lite"/>
    </source>
</evidence>
<dbReference type="AlphaFoldDB" id="A0A0G4G4Q5"/>
<feature type="compositionally biased region" description="Polar residues" evidence="1">
    <location>
        <begin position="196"/>
        <end position="206"/>
    </location>
</feature>
<dbReference type="VEuPathDB" id="CryptoDB:Cvel_558"/>
<reference evidence="2" key="1">
    <citation type="submission" date="2014-11" db="EMBL/GenBank/DDBJ databases">
        <authorList>
            <person name="Otto D Thomas"/>
            <person name="Naeem Raeece"/>
        </authorList>
    </citation>
    <scope>NUCLEOTIDE SEQUENCE</scope>
</reference>
<dbReference type="EMBL" id="CDMZ01000883">
    <property type="protein sequence ID" value="CEM23281.1"/>
    <property type="molecule type" value="Genomic_DNA"/>
</dbReference>
<evidence type="ECO:0000313" key="2">
    <source>
        <dbReference type="EMBL" id="CEM23281.1"/>
    </source>
</evidence>
<name>A0A0G4G4Q5_9ALVE</name>
<protein>
    <submittedName>
        <fullName evidence="2">Uncharacterized protein</fullName>
    </submittedName>
</protein>